<evidence type="ECO:0000256" key="1">
    <source>
        <dbReference type="ARBA" id="ARBA00001286"/>
    </source>
</evidence>
<dbReference type="SUPFAM" id="SSF53155">
    <property type="entry name" value="Methylated DNA-protein cysteine methyltransferase domain"/>
    <property type="match status" value="1"/>
</dbReference>
<keyword evidence="7 9" id="KW-0234">DNA repair</keyword>
<feature type="domain" description="Methylguanine DNA methyltransferase ribonuclease-like" evidence="11">
    <location>
        <begin position="7"/>
        <end position="82"/>
    </location>
</feature>
<comment type="subcellular location">
    <subcellularLocation>
        <location evidence="9">Cytoplasm</location>
    </subcellularLocation>
</comment>
<keyword evidence="13" id="KW-1185">Reference proteome</keyword>
<comment type="similarity">
    <text evidence="2 9">Belongs to the MGMT family.</text>
</comment>
<dbReference type="CDD" id="cd06445">
    <property type="entry name" value="ATase"/>
    <property type="match status" value="1"/>
</dbReference>
<dbReference type="GO" id="GO:0006307">
    <property type="term" value="P:DNA alkylation repair"/>
    <property type="evidence" value="ECO:0007669"/>
    <property type="project" value="UniProtKB-UniRule"/>
</dbReference>
<dbReference type="NCBIfam" id="TIGR00589">
    <property type="entry name" value="ogt"/>
    <property type="match status" value="1"/>
</dbReference>
<dbReference type="Gene3D" id="1.10.10.10">
    <property type="entry name" value="Winged helix-like DNA-binding domain superfamily/Winged helix DNA-binding domain"/>
    <property type="match status" value="1"/>
</dbReference>
<keyword evidence="3 9" id="KW-0963">Cytoplasm</keyword>
<dbReference type="PANTHER" id="PTHR10815:SF13">
    <property type="entry name" value="METHYLATED-DNA--PROTEIN-CYSTEINE METHYLTRANSFERASE"/>
    <property type="match status" value="1"/>
</dbReference>
<reference evidence="12 13" key="1">
    <citation type="submission" date="2016-10" db="EMBL/GenBank/DDBJ databases">
        <authorList>
            <person name="de Groot N.N."/>
        </authorList>
    </citation>
    <scope>NUCLEOTIDE SEQUENCE [LARGE SCALE GENOMIC DNA]</scope>
    <source>
        <strain evidence="12 13">DSM 21650</strain>
    </source>
</reference>
<dbReference type="HAMAP" id="MF_00772">
    <property type="entry name" value="OGT"/>
    <property type="match status" value="1"/>
</dbReference>
<dbReference type="Gene3D" id="3.30.160.70">
    <property type="entry name" value="Methylated DNA-protein cysteine methyltransferase domain"/>
    <property type="match status" value="1"/>
</dbReference>
<comment type="miscellaneous">
    <text evidence="9">This enzyme catalyzes only one turnover and therefore is not strictly catalytic. According to one definition, an enzyme is a biocatalyst that acts repeatedly and over many reaction cycles.</text>
</comment>
<dbReference type="STRING" id="415015.SAMN05660462_02798"/>
<evidence type="ECO:0000256" key="3">
    <source>
        <dbReference type="ARBA" id="ARBA00022490"/>
    </source>
</evidence>
<dbReference type="InterPro" id="IPR023546">
    <property type="entry name" value="MGMT"/>
</dbReference>
<dbReference type="InterPro" id="IPR014048">
    <property type="entry name" value="MethylDNA_cys_MeTrfase_DNA-bd"/>
</dbReference>
<keyword evidence="4 9" id="KW-0489">Methyltransferase</keyword>
<dbReference type="InterPro" id="IPR036217">
    <property type="entry name" value="MethylDNA_cys_MeTrfase_DNAb"/>
</dbReference>
<keyword evidence="5 9" id="KW-0808">Transferase</keyword>
<dbReference type="GO" id="GO:0032259">
    <property type="term" value="P:methylation"/>
    <property type="evidence" value="ECO:0007669"/>
    <property type="project" value="UniProtKB-KW"/>
</dbReference>
<dbReference type="EC" id="2.1.1.63" evidence="9"/>
<dbReference type="PANTHER" id="PTHR10815">
    <property type="entry name" value="METHYLATED-DNA--PROTEIN-CYSTEINE METHYLTRANSFERASE"/>
    <property type="match status" value="1"/>
</dbReference>
<feature type="domain" description="Methylated-DNA-[protein]-cysteine S-methyltransferase DNA binding" evidence="10">
    <location>
        <begin position="86"/>
        <end position="165"/>
    </location>
</feature>
<evidence type="ECO:0000313" key="13">
    <source>
        <dbReference type="Proteomes" id="UP000198625"/>
    </source>
</evidence>
<dbReference type="InterPro" id="IPR036388">
    <property type="entry name" value="WH-like_DNA-bd_sf"/>
</dbReference>
<dbReference type="EMBL" id="FNQE01000040">
    <property type="protein sequence ID" value="SDZ34876.1"/>
    <property type="molecule type" value="Genomic_DNA"/>
</dbReference>
<sequence>MENEGRIYYQSFNTYLGDIWIGFTSKGLARLDFSINKEQFEKELTKNYRQIKEYTGKNSDYVDGIKMYLEKQIKSFDFPLDLKGTEFQRKVWQELLKIPYGEVKSYKDIALAIGSNKGFRAVGMANNRNPVAIVVPCHRVIGANGELVGYGGGIETKIKLLKLEGLNISERDSNGRKLYFVV</sequence>
<evidence type="ECO:0000256" key="2">
    <source>
        <dbReference type="ARBA" id="ARBA00008711"/>
    </source>
</evidence>
<name>A0A1H3S9Y8_9FIRM</name>
<dbReference type="SUPFAM" id="SSF46767">
    <property type="entry name" value="Methylated DNA-protein cysteine methyltransferase, C-terminal domain"/>
    <property type="match status" value="1"/>
</dbReference>
<organism evidence="12 13">
    <name type="scientific">Proteiniborus ethanoligenes</name>
    <dbReference type="NCBI Taxonomy" id="415015"/>
    <lineage>
        <taxon>Bacteria</taxon>
        <taxon>Bacillati</taxon>
        <taxon>Bacillota</taxon>
        <taxon>Clostridia</taxon>
        <taxon>Eubacteriales</taxon>
        <taxon>Proteiniborus</taxon>
    </lineage>
</organism>
<evidence type="ECO:0000259" key="11">
    <source>
        <dbReference type="Pfam" id="PF02870"/>
    </source>
</evidence>
<dbReference type="InterPro" id="IPR001497">
    <property type="entry name" value="MethylDNA_cys_MeTrfase_AS"/>
</dbReference>
<dbReference type="GO" id="GO:0003908">
    <property type="term" value="F:methylated-DNA-[protein]-cysteine S-methyltransferase activity"/>
    <property type="evidence" value="ECO:0007669"/>
    <property type="project" value="UniProtKB-UniRule"/>
</dbReference>
<dbReference type="Pfam" id="PF02870">
    <property type="entry name" value="Methyltransf_1N"/>
    <property type="match status" value="1"/>
</dbReference>
<dbReference type="OrthoDB" id="9802228at2"/>
<evidence type="ECO:0000256" key="7">
    <source>
        <dbReference type="ARBA" id="ARBA00023204"/>
    </source>
</evidence>
<comment type="catalytic activity">
    <reaction evidence="1 9">
        <text>a 4-O-methyl-thymidine in DNA + L-cysteinyl-[protein] = a thymidine in DNA + S-methyl-L-cysteinyl-[protein]</text>
        <dbReference type="Rhea" id="RHEA:53428"/>
        <dbReference type="Rhea" id="RHEA-COMP:10131"/>
        <dbReference type="Rhea" id="RHEA-COMP:10132"/>
        <dbReference type="Rhea" id="RHEA-COMP:13555"/>
        <dbReference type="Rhea" id="RHEA-COMP:13556"/>
        <dbReference type="ChEBI" id="CHEBI:29950"/>
        <dbReference type="ChEBI" id="CHEBI:82612"/>
        <dbReference type="ChEBI" id="CHEBI:137386"/>
        <dbReference type="ChEBI" id="CHEBI:137387"/>
        <dbReference type="EC" id="2.1.1.63"/>
    </reaction>
</comment>
<feature type="active site" description="Nucleophile; methyl group acceptor" evidence="9">
    <location>
        <position position="137"/>
    </location>
</feature>
<dbReference type="InterPro" id="IPR008332">
    <property type="entry name" value="MethylG_MeTrfase_N"/>
</dbReference>
<dbReference type="FunFam" id="1.10.10.10:FF:000214">
    <property type="entry name" value="Methylated-DNA--protein-cysteine methyltransferase"/>
    <property type="match status" value="1"/>
</dbReference>
<evidence type="ECO:0000256" key="8">
    <source>
        <dbReference type="ARBA" id="ARBA00049348"/>
    </source>
</evidence>
<gene>
    <name evidence="12" type="ORF">SAMN05660462_02798</name>
</gene>
<evidence type="ECO:0000256" key="5">
    <source>
        <dbReference type="ARBA" id="ARBA00022679"/>
    </source>
</evidence>
<dbReference type="PROSITE" id="PS00374">
    <property type="entry name" value="MGMT"/>
    <property type="match status" value="1"/>
</dbReference>
<accession>A0A1H3S9Y8</accession>
<dbReference type="AlphaFoldDB" id="A0A1H3S9Y8"/>
<dbReference type="Proteomes" id="UP000198625">
    <property type="component" value="Unassembled WGS sequence"/>
</dbReference>
<evidence type="ECO:0000256" key="4">
    <source>
        <dbReference type="ARBA" id="ARBA00022603"/>
    </source>
</evidence>
<dbReference type="InterPro" id="IPR036631">
    <property type="entry name" value="MGMT_N_sf"/>
</dbReference>
<keyword evidence="6 9" id="KW-0227">DNA damage</keyword>
<dbReference type="GO" id="GO:0005737">
    <property type="term" value="C:cytoplasm"/>
    <property type="evidence" value="ECO:0007669"/>
    <property type="project" value="UniProtKB-SubCell"/>
</dbReference>
<evidence type="ECO:0000259" key="10">
    <source>
        <dbReference type="Pfam" id="PF01035"/>
    </source>
</evidence>
<evidence type="ECO:0000256" key="9">
    <source>
        <dbReference type="HAMAP-Rule" id="MF_00772"/>
    </source>
</evidence>
<dbReference type="Pfam" id="PF01035">
    <property type="entry name" value="DNA_binding_1"/>
    <property type="match status" value="1"/>
</dbReference>
<protein>
    <recommendedName>
        <fullName evidence="9">Methylated-DNA--protein-cysteine methyltransferase</fullName>
        <ecNumber evidence="9">2.1.1.63</ecNumber>
    </recommendedName>
    <alternativeName>
        <fullName evidence="9">6-O-methylguanine-DNA methyltransferase</fullName>
        <shortName evidence="9">MGMT</shortName>
    </alternativeName>
    <alternativeName>
        <fullName evidence="9">O-6-methylguanine-DNA-alkyltransferase</fullName>
    </alternativeName>
</protein>
<proteinExistence type="inferred from homology"/>
<evidence type="ECO:0000313" key="12">
    <source>
        <dbReference type="EMBL" id="SDZ34876.1"/>
    </source>
</evidence>
<evidence type="ECO:0000256" key="6">
    <source>
        <dbReference type="ARBA" id="ARBA00022763"/>
    </source>
</evidence>
<comment type="catalytic activity">
    <reaction evidence="8 9">
        <text>a 6-O-methyl-2'-deoxyguanosine in DNA + L-cysteinyl-[protein] = S-methyl-L-cysteinyl-[protein] + a 2'-deoxyguanosine in DNA</text>
        <dbReference type="Rhea" id="RHEA:24000"/>
        <dbReference type="Rhea" id="RHEA-COMP:10131"/>
        <dbReference type="Rhea" id="RHEA-COMP:10132"/>
        <dbReference type="Rhea" id="RHEA-COMP:11367"/>
        <dbReference type="Rhea" id="RHEA-COMP:11368"/>
        <dbReference type="ChEBI" id="CHEBI:29950"/>
        <dbReference type="ChEBI" id="CHEBI:82612"/>
        <dbReference type="ChEBI" id="CHEBI:85445"/>
        <dbReference type="ChEBI" id="CHEBI:85448"/>
        <dbReference type="EC" id="2.1.1.63"/>
    </reaction>
</comment>
<dbReference type="RefSeq" id="WP_091732616.1">
    <property type="nucleotide sequence ID" value="NZ_FNQE01000040.1"/>
</dbReference>
<comment type="function">
    <text evidence="9">Involved in the cellular defense against the biological effects of O6-methylguanine (O6-MeG) and O4-methylthymine (O4-MeT) in DNA. Repairs the methylated nucleobase in DNA by stoichiometrically transferring the methyl group to a cysteine residue in the enzyme. This is a suicide reaction: the enzyme is irreversibly inactivated.</text>
</comment>